<reference evidence="4 5" key="1">
    <citation type="submission" date="2012-10" db="EMBL/GenBank/DDBJ databases">
        <title>The draft sequence of the Mycobacterium pheli genome.</title>
        <authorList>
            <person name="Pettersson B.M.F."/>
            <person name="Das S."/>
            <person name="Dasgupta S."/>
            <person name="Bhattacharya A."/>
            <person name="Kirsebom L.A."/>
        </authorList>
    </citation>
    <scope>NUCLEOTIDE SEQUENCE [LARGE SCALE GENOMIC DNA]</scope>
    <source>
        <strain evidence="4 5">CCUG 21000</strain>
    </source>
</reference>
<dbReference type="Pfam" id="PF24088">
    <property type="entry name" value="DUF7373"/>
    <property type="match status" value="1"/>
</dbReference>
<dbReference type="AlphaFoldDB" id="A0A5N5UYG3"/>
<organism evidence="4 5">
    <name type="scientific">Mycolicibacterium phlei DSM 43239 = CCUG 21000</name>
    <dbReference type="NCBI Taxonomy" id="1226750"/>
    <lineage>
        <taxon>Bacteria</taxon>
        <taxon>Bacillati</taxon>
        <taxon>Actinomycetota</taxon>
        <taxon>Actinomycetes</taxon>
        <taxon>Mycobacteriales</taxon>
        <taxon>Mycobacteriaceae</taxon>
        <taxon>Mycolicibacterium</taxon>
    </lineage>
</organism>
<feature type="domain" description="DUF7373" evidence="3">
    <location>
        <begin position="260"/>
        <end position="393"/>
    </location>
</feature>
<evidence type="ECO:0000313" key="5">
    <source>
        <dbReference type="Proteomes" id="UP000325690"/>
    </source>
</evidence>
<comment type="caution">
    <text evidence="4">The sequence shown here is derived from an EMBL/GenBank/DDBJ whole genome shotgun (WGS) entry which is preliminary data.</text>
</comment>
<keyword evidence="5" id="KW-1185">Reference proteome</keyword>
<dbReference type="Pfam" id="PF24092">
    <property type="entry name" value="DUF7373_C"/>
    <property type="match status" value="1"/>
</dbReference>
<dbReference type="InterPro" id="IPR055797">
    <property type="entry name" value="DUF7373"/>
</dbReference>
<accession>A0A5N5UYG3</accession>
<dbReference type="Proteomes" id="UP000325690">
    <property type="component" value="Unassembled WGS sequence"/>
</dbReference>
<feature type="domain" description="DUF7373" evidence="2">
    <location>
        <begin position="58"/>
        <end position="253"/>
    </location>
</feature>
<proteinExistence type="predicted"/>
<protein>
    <submittedName>
        <fullName evidence="4">Uncharacterized protein</fullName>
    </submittedName>
</protein>
<gene>
    <name evidence="4" type="ORF">MPHL21000_15720</name>
</gene>
<evidence type="ECO:0000259" key="3">
    <source>
        <dbReference type="Pfam" id="PF24092"/>
    </source>
</evidence>
<dbReference type="PROSITE" id="PS51257">
    <property type="entry name" value="PROKAR_LIPOPROTEIN"/>
    <property type="match status" value="1"/>
</dbReference>
<sequence length="394" mass="41289">MRHGLLALISAIALLTAACGTTVEGTAVKGTGGPAAPTLDFNRLDAGRYPTTPRDPLGVAGDVRRGVVLEAQRMANHVIGAWEVDPALTGSFGFGALVLPKAEMLALIGPANLAAAAARHDYVNGFAAARTEKDKRVLLNAVLRFADEEAAKAAADDMGQAALAQRTPEPTEKFEVPGHPEAQAVSYTGSHRAGGKFGAVRAFTAHGPYVLMQLAEATGGVEDAAQLVAKAIDLQGPEIDRFRATDISEFPDISIDPTGLLARTIPLEAPDPTLTKNTTYEQRGALHFQSDPARTSKLFSDTGVETVSMAGTNVYQTRDHDGAKKIVEDFFAEVTASGKPANPVPNMPDSRCVGLGDGGFYCLAAADAYAIETTAPNLLAAQQMAAAQYIMLMS</sequence>
<name>A0A5N5UYG3_MYCPH</name>
<dbReference type="GeneID" id="74300441"/>
<keyword evidence="1" id="KW-0732">Signal</keyword>
<dbReference type="EMBL" id="ANBP01000023">
    <property type="protein sequence ID" value="KAB7754596.1"/>
    <property type="molecule type" value="Genomic_DNA"/>
</dbReference>
<feature type="chain" id="PRO_5039231361" evidence="1">
    <location>
        <begin position="18"/>
        <end position="394"/>
    </location>
</feature>
<dbReference type="RefSeq" id="WP_061483072.1">
    <property type="nucleotide sequence ID" value="NZ_ANBO01000012.1"/>
</dbReference>
<evidence type="ECO:0000259" key="2">
    <source>
        <dbReference type="Pfam" id="PF24088"/>
    </source>
</evidence>
<evidence type="ECO:0000256" key="1">
    <source>
        <dbReference type="SAM" id="SignalP"/>
    </source>
</evidence>
<dbReference type="InterPro" id="IPR056463">
    <property type="entry name" value="DUF7373_C"/>
</dbReference>
<evidence type="ECO:0000313" key="4">
    <source>
        <dbReference type="EMBL" id="KAB7754596.1"/>
    </source>
</evidence>
<feature type="signal peptide" evidence="1">
    <location>
        <begin position="1"/>
        <end position="17"/>
    </location>
</feature>